<dbReference type="OrthoDB" id="4379324at2759"/>
<protein>
    <submittedName>
        <fullName evidence="2">Uncharacterized protein</fullName>
    </submittedName>
</protein>
<gene>
    <name evidence="2" type="ORF">N7496_007027</name>
</gene>
<organism evidence="2 3">
    <name type="scientific">Penicillium cataractarum</name>
    <dbReference type="NCBI Taxonomy" id="2100454"/>
    <lineage>
        <taxon>Eukaryota</taxon>
        <taxon>Fungi</taxon>
        <taxon>Dikarya</taxon>
        <taxon>Ascomycota</taxon>
        <taxon>Pezizomycotina</taxon>
        <taxon>Eurotiomycetes</taxon>
        <taxon>Eurotiomycetidae</taxon>
        <taxon>Eurotiales</taxon>
        <taxon>Aspergillaceae</taxon>
        <taxon>Penicillium</taxon>
    </lineage>
</organism>
<proteinExistence type="predicted"/>
<accession>A0A9W9S402</accession>
<dbReference type="GeneID" id="81439135"/>
<dbReference type="RefSeq" id="XP_056555369.1">
    <property type="nucleotide sequence ID" value="XM_056699956.1"/>
</dbReference>
<evidence type="ECO:0000313" key="2">
    <source>
        <dbReference type="EMBL" id="KAJ5370935.1"/>
    </source>
</evidence>
<reference evidence="2" key="2">
    <citation type="journal article" date="2023" name="IMA Fungus">
        <title>Comparative genomic study of the Penicillium genus elucidates a diverse pangenome and 15 lateral gene transfer events.</title>
        <authorList>
            <person name="Petersen C."/>
            <person name="Sorensen T."/>
            <person name="Nielsen M.R."/>
            <person name="Sondergaard T.E."/>
            <person name="Sorensen J.L."/>
            <person name="Fitzpatrick D.A."/>
            <person name="Frisvad J.C."/>
            <person name="Nielsen K.L."/>
        </authorList>
    </citation>
    <scope>NUCLEOTIDE SEQUENCE</scope>
    <source>
        <strain evidence="2">IBT 29864</strain>
    </source>
</reference>
<dbReference type="AlphaFoldDB" id="A0A9W9S402"/>
<dbReference type="EMBL" id="JAPZBS010000005">
    <property type="protein sequence ID" value="KAJ5370935.1"/>
    <property type="molecule type" value="Genomic_DNA"/>
</dbReference>
<feature type="signal peptide" evidence="1">
    <location>
        <begin position="1"/>
        <end position="18"/>
    </location>
</feature>
<evidence type="ECO:0000313" key="3">
    <source>
        <dbReference type="Proteomes" id="UP001147782"/>
    </source>
</evidence>
<keyword evidence="3" id="KW-1185">Reference proteome</keyword>
<name>A0A9W9S402_9EURO</name>
<sequence length="106" mass="11742">MIVPKTLVILATVLTATATRVHNQIGGDAWIQDNQGHDYAFKRGKTVTIDGGWAFIWRDKSIYCPESSAAFGWPSGYGDVYLKDDGHLYDSSNNMLSDGAWICPWS</sequence>
<keyword evidence="1" id="KW-0732">Signal</keyword>
<evidence type="ECO:0000256" key="1">
    <source>
        <dbReference type="SAM" id="SignalP"/>
    </source>
</evidence>
<reference evidence="2" key="1">
    <citation type="submission" date="2022-11" db="EMBL/GenBank/DDBJ databases">
        <authorList>
            <person name="Petersen C."/>
        </authorList>
    </citation>
    <scope>NUCLEOTIDE SEQUENCE</scope>
    <source>
        <strain evidence="2">IBT 29864</strain>
    </source>
</reference>
<dbReference type="Proteomes" id="UP001147782">
    <property type="component" value="Unassembled WGS sequence"/>
</dbReference>
<comment type="caution">
    <text evidence="2">The sequence shown here is derived from an EMBL/GenBank/DDBJ whole genome shotgun (WGS) entry which is preliminary data.</text>
</comment>
<feature type="chain" id="PRO_5040766348" evidence="1">
    <location>
        <begin position="19"/>
        <end position="106"/>
    </location>
</feature>